<dbReference type="InterPro" id="IPR042099">
    <property type="entry name" value="ANL_N_sf"/>
</dbReference>
<keyword evidence="1" id="KW-0596">Phosphopantetheine</keyword>
<dbReference type="GO" id="GO:0005737">
    <property type="term" value="C:cytoplasm"/>
    <property type="evidence" value="ECO:0007669"/>
    <property type="project" value="TreeGrafter"/>
</dbReference>
<evidence type="ECO:0000313" key="3">
    <source>
        <dbReference type="EMBL" id="GFF55227.1"/>
    </source>
</evidence>
<reference evidence="3 4" key="1">
    <citation type="submission" date="2020-01" db="EMBL/GenBank/DDBJ databases">
        <title>Draft genome sequence of Aspergillus udagawae IFM 46972.</title>
        <authorList>
            <person name="Takahashi H."/>
            <person name="Yaguchi T."/>
        </authorList>
    </citation>
    <scope>NUCLEOTIDE SEQUENCE [LARGE SCALE GENOMIC DNA]</scope>
    <source>
        <strain evidence="3 4">IFM 46972</strain>
    </source>
</reference>
<dbReference type="EMBL" id="BLKC01000122">
    <property type="protein sequence ID" value="GFF55227.1"/>
    <property type="molecule type" value="Genomic_DNA"/>
</dbReference>
<dbReference type="GO" id="GO:0044550">
    <property type="term" value="P:secondary metabolite biosynthetic process"/>
    <property type="evidence" value="ECO:0007669"/>
    <property type="project" value="TreeGrafter"/>
</dbReference>
<protein>
    <submittedName>
        <fullName evidence="3">Nonribosomal peptide synthase</fullName>
    </submittedName>
</protein>
<gene>
    <name evidence="3" type="ORF">IFM46972_10214</name>
</gene>
<dbReference type="SUPFAM" id="SSF56801">
    <property type="entry name" value="Acetyl-CoA synthetase-like"/>
    <property type="match status" value="1"/>
</dbReference>
<organism evidence="3 4">
    <name type="scientific">Aspergillus udagawae</name>
    <dbReference type="NCBI Taxonomy" id="91492"/>
    <lineage>
        <taxon>Eukaryota</taxon>
        <taxon>Fungi</taxon>
        <taxon>Dikarya</taxon>
        <taxon>Ascomycota</taxon>
        <taxon>Pezizomycotina</taxon>
        <taxon>Eurotiomycetes</taxon>
        <taxon>Eurotiomycetidae</taxon>
        <taxon>Eurotiales</taxon>
        <taxon>Aspergillaceae</taxon>
        <taxon>Aspergillus</taxon>
        <taxon>Aspergillus subgen. Fumigati</taxon>
    </lineage>
</organism>
<sequence>MILVVEAVLASDITTYSSAVSLPAECTLLTTMDRLEQVDPGPSNIGYLLNGSCWVAHLSDHNQLVPIGVVGELVIGGLIIGRGYIERPKESAAAFVKKPEMGC</sequence>
<dbReference type="PANTHER" id="PTHR45527:SF1">
    <property type="entry name" value="FATTY ACID SYNTHASE"/>
    <property type="match status" value="1"/>
</dbReference>
<proteinExistence type="predicted"/>
<evidence type="ECO:0000313" key="4">
    <source>
        <dbReference type="Proteomes" id="UP000465221"/>
    </source>
</evidence>
<comment type="caution">
    <text evidence="3">The sequence shown here is derived from an EMBL/GenBank/DDBJ whole genome shotgun (WGS) entry which is preliminary data.</text>
</comment>
<dbReference type="Proteomes" id="UP000465221">
    <property type="component" value="Unassembled WGS sequence"/>
</dbReference>
<dbReference type="AlphaFoldDB" id="A0A8H3SBI3"/>
<dbReference type="GO" id="GO:0031177">
    <property type="term" value="F:phosphopantetheine binding"/>
    <property type="evidence" value="ECO:0007669"/>
    <property type="project" value="TreeGrafter"/>
</dbReference>
<accession>A0A8H3SBI3</accession>
<dbReference type="Gene3D" id="3.40.50.12780">
    <property type="entry name" value="N-terminal domain of ligase-like"/>
    <property type="match status" value="1"/>
</dbReference>
<evidence type="ECO:0000256" key="1">
    <source>
        <dbReference type="ARBA" id="ARBA00022450"/>
    </source>
</evidence>
<evidence type="ECO:0000256" key="2">
    <source>
        <dbReference type="ARBA" id="ARBA00022553"/>
    </source>
</evidence>
<keyword evidence="2" id="KW-0597">Phosphoprotein</keyword>
<dbReference type="PANTHER" id="PTHR45527">
    <property type="entry name" value="NONRIBOSOMAL PEPTIDE SYNTHETASE"/>
    <property type="match status" value="1"/>
</dbReference>
<dbReference type="GO" id="GO:0043041">
    <property type="term" value="P:amino acid activation for nonribosomal peptide biosynthetic process"/>
    <property type="evidence" value="ECO:0007669"/>
    <property type="project" value="TreeGrafter"/>
</dbReference>
<name>A0A8H3SBI3_9EURO</name>